<feature type="region of interest" description="Disordered" evidence="1">
    <location>
        <begin position="30"/>
        <end position="125"/>
    </location>
</feature>
<keyword evidence="3" id="KW-1185">Reference proteome</keyword>
<evidence type="ECO:0000313" key="2">
    <source>
        <dbReference type="EMBL" id="MDQ0436597.1"/>
    </source>
</evidence>
<reference evidence="2 3" key="1">
    <citation type="submission" date="2023-07" db="EMBL/GenBank/DDBJ databases">
        <title>Genomic Encyclopedia of Type Strains, Phase IV (KMG-IV): sequencing the most valuable type-strain genomes for metagenomic binning, comparative biology and taxonomic classification.</title>
        <authorList>
            <person name="Goeker M."/>
        </authorList>
    </citation>
    <scope>NUCLEOTIDE SEQUENCE [LARGE SCALE GENOMIC DNA]</scope>
    <source>
        <strain evidence="2 3">B6-8</strain>
    </source>
</reference>
<comment type="caution">
    <text evidence="2">The sequence shown here is derived from an EMBL/GenBank/DDBJ whole genome shotgun (WGS) entry which is preliminary data.</text>
</comment>
<protein>
    <submittedName>
        <fullName evidence="2">Uncharacterized protein</fullName>
    </submittedName>
</protein>
<dbReference type="EMBL" id="JAUSVO010000001">
    <property type="protein sequence ID" value="MDQ0436597.1"/>
    <property type="molecule type" value="Genomic_DNA"/>
</dbReference>
<evidence type="ECO:0000313" key="3">
    <source>
        <dbReference type="Proteomes" id="UP001241603"/>
    </source>
</evidence>
<sequence length="220" mass="23350">MVVLKADRTVTSCSCPLPLVGRVSEGLPARSLRKGLSSTRPTSALPRPPRPSAKGGERRSPLPSPLPLAGEVGRGFTRSARGHSNSDIQDYGPSRPLSNSPPLCGREGPARRLLHGGMTPGRSSRRLKLRLACRHKGERAARPSLTTLLVPGMTPFFIFTLLPEVLLPSPLPLAGEVGRGFTRSAIGHSNSDIPDHGPSRPLSNSPPLCGREGRPRAALP</sequence>
<evidence type="ECO:0000256" key="1">
    <source>
        <dbReference type="SAM" id="MobiDB-lite"/>
    </source>
</evidence>
<dbReference type="Proteomes" id="UP001241603">
    <property type="component" value="Unassembled WGS sequence"/>
</dbReference>
<name>A0ABU0H2R0_9HYPH</name>
<feature type="region of interest" description="Disordered" evidence="1">
    <location>
        <begin position="185"/>
        <end position="220"/>
    </location>
</feature>
<proteinExistence type="predicted"/>
<gene>
    <name evidence="2" type="ORF">QO014_000967</name>
</gene>
<organism evidence="2 3">
    <name type="scientific">Kaistia dalseonensis</name>
    <dbReference type="NCBI Taxonomy" id="410840"/>
    <lineage>
        <taxon>Bacteria</taxon>
        <taxon>Pseudomonadati</taxon>
        <taxon>Pseudomonadota</taxon>
        <taxon>Alphaproteobacteria</taxon>
        <taxon>Hyphomicrobiales</taxon>
        <taxon>Kaistiaceae</taxon>
        <taxon>Kaistia</taxon>
    </lineage>
</organism>
<feature type="compositionally biased region" description="Basic and acidic residues" evidence="1">
    <location>
        <begin position="211"/>
        <end position="220"/>
    </location>
</feature>
<accession>A0ABU0H2R0</accession>